<feature type="DNA-binding region" description="H-T-H motif" evidence="2">
    <location>
        <begin position="30"/>
        <end position="49"/>
    </location>
</feature>
<keyword evidence="5" id="KW-1185">Reference proteome</keyword>
<dbReference type="Proteomes" id="UP000636505">
    <property type="component" value="Unassembled WGS sequence"/>
</dbReference>
<evidence type="ECO:0000313" key="5">
    <source>
        <dbReference type="Proteomes" id="UP000636505"/>
    </source>
</evidence>
<organism evidence="4 5">
    <name type="scientific">Vasconcelosia minhoensis LEGE 07310</name>
    <dbReference type="NCBI Taxonomy" id="915328"/>
    <lineage>
        <taxon>Bacteria</taxon>
        <taxon>Bacillati</taxon>
        <taxon>Cyanobacteriota</taxon>
        <taxon>Cyanophyceae</taxon>
        <taxon>Nodosilineales</taxon>
        <taxon>Cymatolegaceae</taxon>
        <taxon>Vasconcelosia</taxon>
        <taxon>Vasconcelosia minhoensis</taxon>
    </lineage>
</organism>
<accession>A0A8J7DM63</accession>
<dbReference type="SUPFAM" id="SSF48498">
    <property type="entry name" value="Tetracyclin repressor-like, C-terminal domain"/>
    <property type="match status" value="1"/>
</dbReference>
<dbReference type="InterPro" id="IPR001647">
    <property type="entry name" value="HTH_TetR"/>
</dbReference>
<dbReference type="Gene3D" id="1.10.357.10">
    <property type="entry name" value="Tetracycline Repressor, domain 2"/>
    <property type="match status" value="1"/>
</dbReference>
<dbReference type="PANTHER" id="PTHR30055">
    <property type="entry name" value="HTH-TYPE TRANSCRIPTIONAL REGULATOR RUTR"/>
    <property type="match status" value="1"/>
</dbReference>
<dbReference type="InterPro" id="IPR050109">
    <property type="entry name" value="HTH-type_TetR-like_transc_reg"/>
</dbReference>
<gene>
    <name evidence="4" type="ORF">IQ241_01570</name>
</gene>
<dbReference type="Pfam" id="PF00440">
    <property type="entry name" value="TetR_N"/>
    <property type="match status" value="1"/>
</dbReference>
<sequence>MSNAASTDTKTQLLDVAEKMFAERGFASTTLRSVVNEAGANLAAVHYHFGSKEELLRAVVARISQPVVKQQLRRLSELEGQSESPSVEAILTAFLAPCLEFIVQDEGSRMVRAQFMGRCRTEPEPIQSIANSEFGAIEEASLDALQRALPEQSRSRLRWKLDLVVAALVRVQTEAGKPNALLQSSAPKDVQQTISQLVNFMAAGMRE</sequence>
<dbReference type="Pfam" id="PF17939">
    <property type="entry name" value="TetR_C_30"/>
    <property type="match status" value="1"/>
</dbReference>
<dbReference type="PROSITE" id="PS50977">
    <property type="entry name" value="HTH_TETR_2"/>
    <property type="match status" value="1"/>
</dbReference>
<protein>
    <submittedName>
        <fullName evidence="4">TetR family transcriptional regulator</fullName>
    </submittedName>
</protein>
<dbReference type="EMBL" id="JADEXG010000002">
    <property type="protein sequence ID" value="MBE9075995.1"/>
    <property type="molecule type" value="Genomic_DNA"/>
</dbReference>
<evidence type="ECO:0000313" key="4">
    <source>
        <dbReference type="EMBL" id="MBE9075995.1"/>
    </source>
</evidence>
<dbReference type="GO" id="GO:0000976">
    <property type="term" value="F:transcription cis-regulatory region binding"/>
    <property type="evidence" value="ECO:0007669"/>
    <property type="project" value="TreeGrafter"/>
</dbReference>
<proteinExistence type="predicted"/>
<dbReference type="InterPro" id="IPR009057">
    <property type="entry name" value="Homeodomain-like_sf"/>
</dbReference>
<comment type="caution">
    <text evidence="4">The sequence shown here is derived from an EMBL/GenBank/DDBJ whole genome shotgun (WGS) entry which is preliminary data.</text>
</comment>
<dbReference type="PROSITE" id="PS01081">
    <property type="entry name" value="HTH_TETR_1"/>
    <property type="match status" value="1"/>
</dbReference>
<evidence type="ECO:0000259" key="3">
    <source>
        <dbReference type="PROSITE" id="PS50977"/>
    </source>
</evidence>
<reference evidence="4" key="1">
    <citation type="submission" date="2020-10" db="EMBL/GenBank/DDBJ databases">
        <authorList>
            <person name="Castelo-Branco R."/>
            <person name="Eusebio N."/>
            <person name="Adriana R."/>
            <person name="Vieira A."/>
            <person name="Brugerolle De Fraissinette N."/>
            <person name="Rezende De Castro R."/>
            <person name="Schneider M.P."/>
            <person name="Vasconcelos V."/>
            <person name="Leao P.N."/>
        </authorList>
    </citation>
    <scope>NUCLEOTIDE SEQUENCE</scope>
    <source>
        <strain evidence="4">LEGE 07310</strain>
    </source>
</reference>
<dbReference type="GO" id="GO:0003700">
    <property type="term" value="F:DNA-binding transcription factor activity"/>
    <property type="evidence" value="ECO:0007669"/>
    <property type="project" value="TreeGrafter"/>
</dbReference>
<keyword evidence="1 2" id="KW-0238">DNA-binding</keyword>
<evidence type="ECO:0000256" key="2">
    <source>
        <dbReference type="PROSITE-ProRule" id="PRU00335"/>
    </source>
</evidence>
<dbReference type="SUPFAM" id="SSF46689">
    <property type="entry name" value="Homeodomain-like"/>
    <property type="match status" value="1"/>
</dbReference>
<dbReference type="InterPro" id="IPR023772">
    <property type="entry name" value="DNA-bd_HTH_TetR-type_CS"/>
</dbReference>
<evidence type="ECO:0000256" key="1">
    <source>
        <dbReference type="ARBA" id="ARBA00023125"/>
    </source>
</evidence>
<dbReference type="InterPro" id="IPR036271">
    <property type="entry name" value="Tet_transcr_reg_TetR-rel_C_sf"/>
</dbReference>
<dbReference type="PRINTS" id="PR00455">
    <property type="entry name" value="HTHTETR"/>
</dbReference>
<feature type="domain" description="HTH tetR-type" evidence="3">
    <location>
        <begin position="7"/>
        <end position="67"/>
    </location>
</feature>
<dbReference type="RefSeq" id="WP_193904657.1">
    <property type="nucleotide sequence ID" value="NZ_JADEXG010000002.1"/>
</dbReference>
<dbReference type="InterPro" id="IPR041586">
    <property type="entry name" value="PsrA_TetR_C"/>
</dbReference>
<name>A0A8J7DM63_9CYAN</name>
<dbReference type="PANTHER" id="PTHR30055:SF235">
    <property type="entry name" value="TRANSCRIPTIONAL REGULATORY PROTEIN"/>
    <property type="match status" value="1"/>
</dbReference>
<dbReference type="AlphaFoldDB" id="A0A8J7DM63"/>